<protein>
    <recommendedName>
        <fullName evidence="5">Endoplasmic reticulum-Golgi intermediate compartment protein</fullName>
    </recommendedName>
</protein>
<dbReference type="GO" id="GO:0033116">
    <property type="term" value="C:endoplasmic reticulum-Golgi intermediate compartment membrane"/>
    <property type="evidence" value="ECO:0007669"/>
    <property type="project" value="UniProtKB-SubCell"/>
</dbReference>
<dbReference type="InterPro" id="IPR045888">
    <property type="entry name" value="Erv"/>
</dbReference>
<evidence type="ECO:0000259" key="7">
    <source>
        <dbReference type="Pfam" id="PF13850"/>
    </source>
</evidence>
<keyword evidence="5" id="KW-0813">Transport</keyword>
<feature type="domain" description="Endoplasmic reticulum vesicle transporter N-terminal" evidence="7">
    <location>
        <begin position="1"/>
        <end position="90"/>
    </location>
</feature>
<proteinExistence type="inferred from homology"/>
<keyword evidence="5" id="KW-0333">Golgi apparatus</keyword>
<evidence type="ECO:0000313" key="8">
    <source>
        <dbReference type="EMBL" id="ORY76315.1"/>
    </source>
</evidence>
<accession>A0A1Y2F007</accession>
<feature type="transmembrane region" description="Helical" evidence="5">
    <location>
        <begin position="20"/>
        <end position="38"/>
    </location>
</feature>
<evidence type="ECO:0000259" key="6">
    <source>
        <dbReference type="Pfam" id="PF07970"/>
    </source>
</evidence>
<evidence type="ECO:0000313" key="9">
    <source>
        <dbReference type="Proteomes" id="UP000193685"/>
    </source>
</evidence>
<dbReference type="InterPro" id="IPR012936">
    <property type="entry name" value="Erv_C"/>
</dbReference>
<comment type="similarity">
    <text evidence="5">Belongs to the ERGIC family.</text>
</comment>
<evidence type="ECO:0000256" key="3">
    <source>
        <dbReference type="ARBA" id="ARBA00022989"/>
    </source>
</evidence>
<name>A0A1Y2F007_PROLT</name>
<reference evidence="8 9" key="1">
    <citation type="submission" date="2016-07" db="EMBL/GenBank/DDBJ databases">
        <title>Pervasive Adenine N6-methylation of Active Genes in Fungi.</title>
        <authorList>
            <consortium name="DOE Joint Genome Institute"/>
            <person name="Mondo S.J."/>
            <person name="Dannebaum R.O."/>
            <person name="Kuo R.C."/>
            <person name="Labutti K."/>
            <person name="Haridas S."/>
            <person name="Kuo A."/>
            <person name="Salamov A."/>
            <person name="Ahrendt S.R."/>
            <person name="Lipzen A."/>
            <person name="Sullivan W."/>
            <person name="Andreopoulos W.B."/>
            <person name="Clum A."/>
            <person name="Lindquist E."/>
            <person name="Daum C."/>
            <person name="Ramamoorthy G.K."/>
            <person name="Gryganskyi A."/>
            <person name="Culley D."/>
            <person name="Magnuson J.K."/>
            <person name="James T.Y."/>
            <person name="O'Malley M.A."/>
            <person name="Stajich J.E."/>
            <person name="Spatafora J.W."/>
            <person name="Visel A."/>
            <person name="Grigoriev I.V."/>
        </authorList>
    </citation>
    <scope>NUCLEOTIDE SEQUENCE [LARGE SCALE GENOMIC DNA]</scope>
    <source>
        <strain evidence="8 9">12-1054</strain>
    </source>
</reference>
<dbReference type="GeneID" id="63783601"/>
<dbReference type="AlphaFoldDB" id="A0A1Y2F007"/>
<dbReference type="GO" id="GO:0006890">
    <property type="term" value="P:retrograde vesicle-mediated transport, Golgi to endoplasmic reticulum"/>
    <property type="evidence" value="ECO:0007669"/>
    <property type="project" value="TreeGrafter"/>
</dbReference>
<dbReference type="OrthoDB" id="5541786at2759"/>
<comment type="caution">
    <text evidence="5">Lacks conserved residue(s) required for the propagation of feature annotation.</text>
</comment>
<dbReference type="GO" id="GO:0000139">
    <property type="term" value="C:Golgi membrane"/>
    <property type="evidence" value="ECO:0007669"/>
    <property type="project" value="UniProtKB-SubCell"/>
</dbReference>
<keyword evidence="9" id="KW-1185">Reference proteome</keyword>
<sequence>LKAFDAFPKVESSYRAERTVRGAVLTVVLLLALFYLFVAEFTWYLGGYEHHSFSVEQEIKEHLYVNADLTVAMPCDMVTINVQDASGDRILAADALRKVKVDWDEDKTQHLDQARQEESHEAYDLQNAMSAARSHPWRRVRERKDGKACRLYGTMQVNHVAGDLHITAEGIGYMSNRRVAFEELNFTHRIDELSFGPYYPKLKNPLDGTHADAAHAFHRFQYFVNIVPTTYESRGRRIETNQYAVTESSLSTAESIGDFFPGIFIKYEIEPVSLMIRDARMPFRKFLVRLLGVLSGIVVSTEMVHRLLGDILRRV</sequence>
<dbReference type="Pfam" id="PF13850">
    <property type="entry name" value="ERGIC_N"/>
    <property type="match status" value="1"/>
</dbReference>
<dbReference type="PANTHER" id="PTHR10984:SF81">
    <property type="entry name" value="ER-DERIVED VESICLES PROTEIN ERV41"/>
    <property type="match status" value="1"/>
</dbReference>
<comment type="caution">
    <text evidence="8">The sequence shown here is derived from an EMBL/GenBank/DDBJ whole genome shotgun (WGS) entry which is preliminary data.</text>
</comment>
<dbReference type="RefSeq" id="XP_040722578.1">
    <property type="nucleotide sequence ID" value="XM_040867002.1"/>
</dbReference>
<dbReference type="GO" id="GO:0030134">
    <property type="term" value="C:COPII-coated ER to Golgi transport vesicle"/>
    <property type="evidence" value="ECO:0007669"/>
    <property type="project" value="TreeGrafter"/>
</dbReference>
<organism evidence="8 9">
    <name type="scientific">Protomyces lactucae-debilis</name>
    <dbReference type="NCBI Taxonomy" id="2754530"/>
    <lineage>
        <taxon>Eukaryota</taxon>
        <taxon>Fungi</taxon>
        <taxon>Dikarya</taxon>
        <taxon>Ascomycota</taxon>
        <taxon>Taphrinomycotina</taxon>
        <taxon>Taphrinomycetes</taxon>
        <taxon>Taphrinales</taxon>
        <taxon>Protomycetaceae</taxon>
        <taxon>Protomyces</taxon>
    </lineage>
</organism>
<evidence type="ECO:0000256" key="2">
    <source>
        <dbReference type="ARBA" id="ARBA00022692"/>
    </source>
</evidence>
<dbReference type="InterPro" id="IPR039542">
    <property type="entry name" value="Erv_N"/>
</dbReference>
<dbReference type="GO" id="GO:0006888">
    <property type="term" value="P:endoplasmic reticulum to Golgi vesicle-mediated transport"/>
    <property type="evidence" value="ECO:0007669"/>
    <property type="project" value="UniProtKB-UniRule"/>
</dbReference>
<feature type="non-terminal residue" evidence="8">
    <location>
        <position position="1"/>
    </location>
</feature>
<dbReference type="Pfam" id="PF07970">
    <property type="entry name" value="COPIIcoated_ERV"/>
    <property type="match status" value="1"/>
</dbReference>
<keyword evidence="2 5" id="KW-0812">Transmembrane</keyword>
<dbReference type="GO" id="GO:0005789">
    <property type="term" value="C:endoplasmic reticulum membrane"/>
    <property type="evidence" value="ECO:0007669"/>
    <property type="project" value="UniProtKB-SubCell"/>
</dbReference>
<dbReference type="OMA" id="MTNHYLR"/>
<feature type="domain" description="Endoplasmic reticulum vesicle transporter C-terminal" evidence="6">
    <location>
        <begin position="120"/>
        <end position="303"/>
    </location>
</feature>
<dbReference type="STRING" id="56484.A0A1Y2F007"/>
<keyword evidence="5" id="KW-0256">Endoplasmic reticulum</keyword>
<keyword evidence="4 5" id="KW-0472">Membrane</keyword>
<comment type="function">
    <text evidence="5">Plays a role in transport between endoplasmic reticulum and Golgi.</text>
</comment>
<comment type="subcellular location">
    <subcellularLocation>
        <location evidence="5">Endoplasmic reticulum membrane</location>
        <topology evidence="5">Multi-pass membrane protein</topology>
    </subcellularLocation>
    <subcellularLocation>
        <location evidence="5">Endoplasmic reticulum-Golgi intermediate compartment membrane</location>
        <topology evidence="5">Multi-pass membrane protein</topology>
    </subcellularLocation>
    <subcellularLocation>
        <location evidence="5">Golgi apparatus membrane</location>
        <topology evidence="5">Multi-pass membrane protein</topology>
    </subcellularLocation>
    <subcellularLocation>
        <location evidence="1">Membrane</location>
    </subcellularLocation>
</comment>
<gene>
    <name evidence="8" type="ORF">BCR37DRAFT_331022</name>
</gene>
<keyword evidence="5" id="KW-0931">ER-Golgi transport</keyword>
<dbReference type="PANTHER" id="PTHR10984">
    <property type="entry name" value="ENDOPLASMIC RETICULUM-GOLGI INTERMEDIATE COMPARTMENT PROTEIN"/>
    <property type="match status" value="1"/>
</dbReference>
<keyword evidence="3 5" id="KW-1133">Transmembrane helix</keyword>
<evidence type="ECO:0000256" key="5">
    <source>
        <dbReference type="RuleBase" id="RU369013"/>
    </source>
</evidence>
<dbReference type="Proteomes" id="UP000193685">
    <property type="component" value="Unassembled WGS sequence"/>
</dbReference>
<evidence type="ECO:0000256" key="4">
    <source>
        <dbReference type="ARBA" id="ARBA00023136"/>
    </source>
</evidence>
<feature type="non-terminal residue" evidence="8">
    <location>
        <position position="315"/>
    </location>
</feature>
<evidence type="ECO:0000256" key="1">
    <source>
        <dbReference type="ARBA" id="ARBA00004370"/>
    </source>
</evidence>
<dbReference type="EMBL" id="MCFI01000023">
    <property type="protein sequence ID" value="ORY76315.1"/>
    <property type="molecule type" value="Genomic_DNA"/>
</dbReference>